<feature type="transmembrane region" description="Helical" evidence="6">
    <location>
        <begin position="266"/>
        <end position="288"/>
    </location>
</feature>
<evidence type="ECO:0000313" key="9">
    <source>
        <dbReference type="Proteomes" id="UP000799536"/>
    </source>
</evidence>
<feature type="transmembrane region" description="Helical" evidence="6">
    <location>
        <begin position="188"/>
        <end position="213"/>
    </location>
</feature>
<feature type="transmembrane region" description="Helical" evidence="6">
    <location>
        <begin position="62"/>
        <end position="85"/>
    </location>
</feature>
<gene>
    <name evidence="8" type="ORF">GQ43DRAFT_478314</name>
</gene>
<protein>
    <recommendedName>
        <fullName evidence="7">Rhodopsin domain-containing protein</fullName>
    </recommendedName>
</protein>
<comment type="caution">
    <text evidence="8">The sequence shown here is derived from an EMBL/GenBank/DDBJ whole genome shotgun (WGS) entry which is preliminary data.</text>
</comment>
<dbReference type="PANTHER" id="PTHR33048:SF158">
    <property type="entry name" value="MEMBRANE PROTEIN PTH11-LIKE, PUTATIVE-RELATED"/>
    <property type="match status" value="1"/>
</dbReference>
<evidence type="ECO:0000256" key="5">
    <source>
        <dbReference type="ARBA" id="ARBA00038359"/>
    </source>
</evidence>
<evidence type="ECO:0000256" key="2">
    <source>
        <dbReference type="ARBA" id="ARBA00022692"/>
    </source>
</evidence>
<feature type="transmembrane region" description="Helical" evidence="6">
    <location>
        <begin position="30"/>
        <end position="50"/>
    </location>
</feature>
<dbReference type="InterPro" id="IPR049326">
    <property type="entry name" value="Rhodopsin_dom_fungi"/>
</dbReference>
<dbReference type="Pfam" id="PF20684">
    <property type="entry name" value="Fung_rhodopsin"/>
    <property type="match status" value="1"/>
</dbReference>
<proteinExistence type="inferred from homology"/>
<sequence>MSATEPHGALPAPSGVTSDLNSKKTSLQNAYMAALIVMLVVPTITVFLRLYIKILIMKVFKLADVTCLIGFLNFIAEITLGFIFLNVGMGKHAWNVSVHSYARLAELLNIQQVIYMPAILFTKLSILWQLFDIFVPFRTGRNSRWYSLNALILLNIVFFTILGFLEIFQCNPRTKIWDPTAKGTCININQTFVATGVINVIDDFIILIIPLVWTWKLQLRLKQKIGVSLIFATGFFACLTSVMRLAMSIKSLDNPDISISLAPVSLWAVAEVSAGLVVSCLPVIPRLFGGRSTKTRLAPNQPSGHSALLSNGKSQTTVAASRDSSHSNISFSRDLEGNHQAYIMKSFSLDQTSDRI</sequence>
<name>A0A9P4JTV1_9PLEO</name>
<evidence type="ECO:0000256" key="3">
    <source>
        <dbReference type="ARBA" id="ARBA00022989"/>
    </source>
</evidence>
<evidence type="ECO:0000256" key="4">
    <source>
        <dbReference type="ARBA" id="ARBA00023136"/>
    </source>
</evidence>
<evidence type="ECO:0000256" key="1">
    <source>
        <dbReference type="ARBA" id="ARBA00004141"/>
    </source>
</evidence>
<evidence type="ECO:0000256" key="6">
    <source>
        <dbReference type="SAM" id="Phobius"/>
    </source>
</evidence>
<comment type="subcellular location">
    <subcellularLocation>
        <location evidence="1">Membrane</location>
        <topology evidence="1">Multi-pass membrane protein</topology>
    </subcellularLocation>
</comment>
<dbReference type="InterPro" id="IPR052337">
    <property type="entry name" value="SAT4-like"/>
</dbReference>
<keyword evidence="4 6" id="KW-0472">Membrane</keyword>
<accession>A0A9P4JTV1</accession>
<keyword evidence="2 6" id="KW-0812">Transmembrane</keyword>
<feature type="transmembrane region" description="Helical" evidence="6">
    <location>
        <begin position="225"/>
        <end position="246"/>
    </location>
</feature>
<evidence type="ECO:0000259" key="7">
    <source>
        <dbReference type="Pfam" id="PF20684"/>
    </source>
</evidence>
<dbReference type="EMBL" id="ML993879">
    <property type="protein sequence ID" value="KAF2204314.1"/>
    <property type="molecule type" value="Genomic_DNA"/>
</dbReference>
<evidence type="ECO:0000313" key="8">
    <source>
        <dbReference type="EMBL" id="KAF2204314.1"/>
    </source>
</evidence>
<dbReference type="OrthoDB" id="4682787at2759"/>
<feature type="domain" description="Rhodopsin" evidence="7">
    <location>
        <begin position="48"/>
        <end position="288"/>
    </location>
</feature>
<dbReference type="Proteomes" id="UP000799536">
    <property type="component" value="Unassembled WGS sequence"/>
</dbReference>
<dbReference type="AlphaFoldDB" id="A0A9P4JTV1"/>
<feature type="transmembrane region" description="Helical" evidence="6">
    <location>
        <begin position="113"/>
        <end position="134"/>
    </location>
</feature>
<dbReference type="GO" id="GO:0016020">
    <property type="term" value="C:membrane"/>
    <property type="evidence" value="ECO:0007669"/>
    <property type="project" value="UniProtKB-SubCell"/>
</dbReference>
<comment type="similarity">
    <text evidence="5">Belongs to the SAT4 family.</text>
</comment>
<reference evidence="8" key="1">
    <citation type="journal article" date="2020" name="Stud. Mycol.">
        <title>101 Dothideomycetes genomes: a test case for predicting lifestyles and emergence of pathogens.</title>
        <authorList>
            <person name="Haridas S."/>
            <person name="Albert R."/>
            <person name="Binder M."/>
            <person name="Bloem J."/>
            <person name="Labutti K."/>
            <person name="Salamov A."/>
            <person name="Andreopoulos B."/>
            <person name="Baker S."/>
            <person name="Barry K."/>
            <person name="Bills G."/>
            <person name="Bluhm B."/>
            <person name="Cannon C."/>
            <person name="Castanera R."/>
            <person name="Culley D."/>
            <person name="Daum C."/>
            <person name="Ezra D."/>
            <person name="Gonzalez J."/>
            <person name="Henrissat B."/>
            <person name="Kuo A."/>
            <person name="Liang C."/>
            <person name="Lipzen A."/>
            <person name="Lutzoni F."/>
            <person name="Magnuson J."/>
            <person name="Mondo S."/>
            <person name="Nolan M."/>
            <person name="Ohm R."/>
            <person name="Pangilinan J."/>
            <person name="Park H.-J."/>
            <person name="Ramirez L."/>
            <person name="Alfaro M."/>
            <person name="Sun H."/>
            <person name="Tritt A."/>
            <person name="Yoshinaga Y."/>
            <person name="Zwiers L.-H."/>
            <person name="Turgeon B."/>
            <person name="Goodwin S."/>
            <person name="Spatafora J."/>
            <person name="Crous P."/>
            <person name="Grigoriev I."/>
        </authorList>
    </citation>
    <scope>NUCLEOTIDE SEQUENCE</scope>
    <source>
        <strain evidence="8">ATCC 74209</strain>
    </source>
</reference>
<organism evidence="8 9">
    <name type="scientific">Delitschia confertaspora ATCC 74209</name>
    <dbReference type="NCBI Taxonomy" id="1513339"/>
    <lineage>
        <taxon>Eukaryota</taxon>
        <taxon>Fungi</taxon>
        <taxon>Dikarya</taxon>
        <taxon>Ascomycota</taxon>
        <taxon>Pezizomycotina</taxon>
        <taxon>Dothideomycetes</taxon>
        <taxon>Pleosporomycetidae</taxon>
        <taxon>Pleosporales</taxon>
        <taxon>Delitschiaceae</taxon>
        <taxon>Delitschia</taxon>
    </lineage>
</organism>
<feature type="transmembrane region" description="Helical" evidence="6">
    <location>
        <begin position="146"/>
        <end position="168"/>
    </location>
</feature>
<keyword evidence="9" id="KW-1185">Reference proteome</keyword>
<keyword evidence="3 6" id="KW-1133">Transmembrane helix</keyword>
<dbReference type="PANTHER" id="PTHR33048">
    <property type="entry name" value="PTH11-LIKE INTEGRAL MEMBRANE PROTEIN (AFU_ORTHOLOGUE AFUA_5G11245)"/>
    <property type="match status" value="1"/>
</dbReference>